<evidence type="ECO:0000313" key="1">
    <source>
        <dbReference type="EMBL" id="GMH89295.1"/>
    </source>
</evidence>
<gene>
    <name evidence="1" type="ORF">TrVE_jg12197</name>
</gene>
<dbReference type="InterPro" id="IPR032710">
    <property type="entry name" value="NTF2-like_dom_sf"/>
</dbReference>
<comment type="caution">
    <text evidence="1">The sequence shown here is derived from an EMBL/GenBank/DDBJ whole genome shotgun (WGS) entry which is preliminary data.</text>
</comment>
<keyword evidence="2" id="KW-1185">Reference proteome</keyword>
<dbReference type="EMBL" id="BRXX01000092">
    <property type="protein sequence ID" value="GMH89295.1"/>
    <property type="molecule type" value="Genomic_DNA"/>
</dbReference>
<protein>
    <recommendedName>
        <fullName evidence="3">SnoaL-like domain-containing protein</fullName>
    </recommendedName>
</protein>
<dbReference type="Gene3D" id="3.10.450.50">
    <property type="match status" value="2"/>
</dbReference>
<proteinExistence type="predicted"/>
<evidence type="ECO:0008006" key="3">
    <source>
        <dbReference type="Google" id="ProtNLM"/>
    </source>
</evidence>
<name>A0A9W7BJZ2_9STRA</name>
<dbReference type="AlphaFoldDB" id="A0A9W7BJZ2"/>
<accession>A0A9W7BJZ2</accession>
<organism evidence="1 2">
    <name type="scientific">Triparma verrucosa</name>
    <dbReference type="NCBI Taxonomy" id="1606542"/>
    <lineage>
        <taxon>Eukaryota</taxon>
        <taxon>Sar</taxon>
        <taxon>Stramenopiles</taxon>
        <taxon>Ochrophyta</taxon>
        <taxon>Bolidophyceae</taxon>
        <taxon>Parmales</taxon>
        <taxon>Triparmaceae</taxon>
        <taxon>Triparma</taxon>
    </lineage>
</organism>
<dbReference type="Proteomes" id="UP001165160">
    <property type="component" value="Unassembled WGS sequence"/>
</dbReference>
<reference evidence="2" key="1">
    <citation type="journal article" date="2023" name="Commun. Biol.">
        <title>Genome analysis of Parmales, the sister group of diatoms, reveals the evolutionary specialization of diatoms from phago-mixotrophs to photoautotrophs.</title>
        <authorList>
            <person name="Ban H."/>
            <person name="Sato S."/>
            <person name="Yoshikawa S."/>
            <person name="Yamada K."/>
            <person name="Nakamura Y."/>
            <person name="Ichinomiya M."/>
            <person name="Sato N."/>
            <person name="Blanc-Mathieu R."/>
            <person name="Endo H."/>
            <person name="Kuwata A."/>
            <person name="Ogata H."/>
        </authorList>
    </citation>
    <scope>NUCLEOTIDE SEQUENCE [LARGE SCALE GENOMIC DNA]</scope>
    <source>
        <strain evidence="2">NIES 3699</strain>
    </source>
</reference>
<sequence length="260" mass="28512">MSSLTAYNPTSTQQAWDNHFEAFGSQDIDKILLDYTSTSVIRVYDHSKSGLSTYTGLEEIRACFEGLFKTLGDLSTLSAPVVEVEEGDASTAQVFLIWSCKGCGILSCHDTFHFGADNKITRQNVVMTTGEPTSDPSYSPKSVQEAWDNHFSAFGAQDVNKILLDYTEASEIKVHNHHDGSTATHKGLAAIRGCFTSLFAALDDLGTLAAPEVIVEEAPESMVFLIWSCKGCGFQSCHDTFHFDENNKITRQNIALTCTK</sequence>
<dbReference type="SUPFAM" id="SSF54427">
    <property type="entry name" value="NTF2-like"/>
    <property type="match status" value="2"/>
</dbReference>
<evidence type="ECO:0000313" key="2">
    <source>
        <dbReference type="Proteomes" id="UP001165160"/>
    </source>
</evidence>